<name>A0A4Q0YVL4_9GAMM</name>
<dbReference type="InterPro" id="IPR007492">
    <property type="entry name" value="LytTR_DNA-bd_dom"/>
</dbReference>
<organism evidence="5 6">
    <name type="scientific">Veronia nyctiphanis</name>
    <dbReference type="NCBI Taxonomy" id="1278244"/>
    <lineage>
        <taxon>Bacteria</taxon>
        <taxon>Pseudomonadati</taxon>
        <taxon>Pseudomonadota</taxon>
        <taxon>Gammaproteobacteria</taxon>
        <taxon>Vibrionales</taxon>
        <taxon>Vibrionaceae</taxon>
        <taxon>Veronia</taxon>
    </lineage>
</organism>
<dbReference type="EMBL" id="PEIB01000003">
    <property type="protein sequence ID" value="RXJ74264.1"/>
    <property type="molecule type" value="Genomic_DNA"/>
</dbReference>
<dbReference type="InterPro" id="IPR046947">
    <property type="entry name" value="LytR-like"/>
</dbReference>
<dbReference type="Pfam" id="PF00072">
    <property type="entry name" value="Response_reg"/>
    <property type="match status" value="1"/>
</dbReference>
<feature type="modified residue" description="4-aspartylphosphate" evidence="2">
    <location>
        <position position="54"/>
    </location>
</feature>
<dbReference type="OrthoDB" id="236568at2"/>
<keyword evidence="2" id="KW-0597">Phosphoprotein</keyword>
<dbReference type="PANTHER" id="PTHR37299:SF1">
    <property type="entry name" value="STAGE 0 SPORULATION PROTEIN A HOMOLOG"/>
    <property type="match status" value="1"/>
</dbReference>
<dbReference type="SMART" id="SM00448">
    <property type="entry name" value="REC"/>
    <property type="match status" value="1"/>
</dbReference>
<feature type="domain" description="HTH LytTR-type" evidence="4">
    <location>
        <begin position="138"/>
        <end position="244"/>
    </location>
</feature>
<dbReference type="Gene3D" id="3.40.50.2300">
    <property type="match status" value="1"/>
</dbReference>
<dbReference type="RefSeq" id="WP_129121225.1">
    <property type="nucleotide sequence ID" value="NZ_PEIB01000003.1"/>
</dbReference>
<dbReference type="AlphaFoldDB" id="A0A4Q0YVL4"/>
<dbReference type="PANTHER" id="PTHR37299">
    <property type="entry name" value="TRANSCRIPTIONAL REGULATOR-RELATED"/>
    <property type="match status" value="1"/>
</dbReference>
<evidence type="ECO:0000313" key="5">
    <source>
        <dbReference type="EMBL" id="RXJ74264.1"/>
    </source>
</evidence>
<dbReference type="SMART" id="SM00850">
    <property type="entry name" value="LytTR"/>
    <property type="match status" value="1"/>
</dbReference>
<dbReference type="GO" id="GO:0000156">
    <property type="term" value="F:phosphorelay response regulator activity"/>
    <property type="evidence" value="ECO:0007669"/>
    <property type="project" value="InterPro"/>
</dbReference>
<dbReference type="InterPro" id="IPR001789">
    <property type="entry name" value="Sig_transdc_resp-reg_receiver"/>
</dbReference>
<dbReference type="GO" id="GO:0003677">
    <property type="term" value="F:DNA binding"/>
    <property type="evidence" value="ECO:0007669"/>
    <property type="project" value="UniProtKB-KW"/>
</dbReference>
<evidence type="ECO:0000256" key="2">
    <source>
        <dbReference type="PROSITE-ProRule" id="PRU00169"/>
    </source>
</evidence>
<comment type="caution">
    <text evidence="5">The sequence shown here is derived from an EMBL/GenBank/DDBJ whole genome shotgun (WGS) entry which is preliminary data.</text>
</comment>
<proteinExistence type="predicted"/>
<dbReference type="InterPro" id="IPR011006">
    <property type="entry name" value="CheY-like_superfamily"/>
</dbReference>
<dbReference type="Pfam" id="PF04397">
    <property type="entry name" value="LytTR"/>
    <property type="match status" value="1"/>
</dbReference>
<feature type="domain" description="Response regulatory" evidence="3">
    <location>
        <begin position="3"/>
        <end position="114"/>
    </location>
</feature>
<sequence length="244" mass="26922">MISIVIAEDEKPALEKLKGQLSVLSGIKLVGEATNGKEAIEMINQLKPDLALLDIQMPLINGMDVLALLEHQPKIIFTTAYSDHAVDAFSQNAVDYLLKPYPLSRLKAAIEKVSGTADAQPQSIEKAQPALPLPPRRLVSKAGERMTLLDPADVDYIKAEQGVTFACLESSEKPLSDSLDQLERKLDANQFVRIHRSYLVNIDKIKEVQRWFNGKLMVILNDNSSTELSTSRSGAEKLKATLDT</sequence>
<dbReference type="SUPFAM" id="SSF52172">
    <property type="entry name" value="CheY-like"/>
    <property type="match status" value="1"/>
</dbReference>
<evidence type="ECO:0000256" key="1">
    <source>
        <dbReference type="ARBA" id="ARBA00023012"/>
    </source>
</evidence>
<protein>
    <submittedName>
        <fullName evidence="5">DNA-binding response regulator</fullName>
    </submittedName>
</protein>
<dbReference type="Gene3D" id="2.40.50.1020">
    <property type="entry name" value="LytTr DNA-binding domain"/>
    <property type="match status" value="1"/>
</dbReference>
<evidence type="ECO:0000259" key="4">
    <source>
        <dbReference type="PROSITE" id="PS50930"/>
    </source>
</evidence>
<evidence type="ECO:0000259" key="3">
    <source>
        <dbReference type="PROSITE" id="PS50110"/>
    </source>
</evidence>
<keyword evidence="5" id="KW-0238">DNA-binding</keyword>
<evidence type="ECO:0000313" key="6">
    <source>
        <dbReference type="Proteomes" id="UP000290287"/>
    </source>
</evidence>
<keyword evidence="1" id="KW-0902">Two-component regulatory system</keyword>
<reference evidence="5 6" key="1">
    <citation type="submission" date="2017-10" db="EMBL/GenBank/DDBJ databases">
        <title>Nyctiphanis sp. nov., isolated from the stomach of the euphausiid Nyctiphanes simplex (Hansen, 1911) in the Gulf of California.</title>
        <authorList>
            <person name="Gomez-Gil B."/>
            <person name="Aguilar-Mendez M."/>
            <person name="Lopez-Cortes A."/>
            <person name="Gomez-Gutierrez J."/>
            <person name="Roque A."/>
            <person name="Lang E."/>
            <person name="Gonzalez-Castillo A."/>
        </authorList>
    </citation>
    <scope>NUCLEOTIDE SEQUENCE [LARGE SCALE GENOMIC DNA]</scope>
    <source>
        <strain evidence="5 6">CAIM 600</strain>
    </source>
</reference>
<dbReference type="PROSITE" id="PS50110">
    <property type="entry name" value="RESPONSE_REGULATORY"/>
    <property type="match status" value="1"/>
</dbReference>
<keyword evidence="6" id="KW-1185">Reference proteome</keyword>
<dbReference type="PROSITE" id="PS50930">
    <property type="entry name" value="HTH_LYTTR"/>
    <property type="match status" value="1"/>
</dbReference>
<gene>
    <name evidence="5" type="ORF">CS022_04180</name>
</gene>
<accession>A0A4Q0YVL4</accession>
<dbReference type="Proteomes" id="UP000290287">
    <property type="component" value="Unassembled WGS sequence"/>
</dbReference>